<sequence>MMARAEKLKGDVSLLFKTCNGMTARMFLVDTLQHLGIDHHFEEQIHDSLNEILESDFSSSSSLHEVALRFRLLRENGHWVSPGI</sequence>
<dbReference type="EnsemblPlants" id="TraesCS2B02G017100.1">
    <property type="protein sequence ID" value="TraesCS2B02G017100.1.cds1"/>
    <property type="gene ID" value="TraesCS2B02G017100"/>
</dbReference>
<accession>A0A3B6BWS0</accession>
<dbReference type="SMR" id="A0A3B6BWS0"/>
<dbReference type="Gramene" id="TraesCLE_scaffold_088373_01G000100.1">
    <property type="protein sequence ID" value="TraesCLE_scaffold_088373_01G000100.1"/>
    <property type="gene ID" value="TraesCLE_scaffold_088373_01G000100"/>
</dbReference>
<dbReference type="Proteomes" id="UP000019116">
    <property type="component" value="Chromosome 2B"/>
</dbReference>
<dbReference type="GO" id="GO:0010333">
    <property type="term" value="F:terpene synthase activity"/>
    <property type="evidence" value="ECO:0007669"/>
    <property type="project" value="InterPro"/>
</dbReference>
<dbReference type="STRING" id="4565.A0A3B6BWS0"/>
<dbReference type="InterPro" id="IPR008930">
    <property type="entry name" value="Terpenoid_cyclase/PrenylTrfase"/>
</dbReference>
<reference evidence="2" key="2">
    <citation type="submission" date="2018-10" db="UniProtKB">
        <authorList>
            <consortium name="EnsemblPlants"/>
        </authorList>
    </citation>
    <scope>IDENTIFICATION</scope>
</reference>
<dbReference type="Gramene" id="TraesCS2B02G017100.1">
    <property type="protein sequence ID" value="TraesCS2B02G017100.1.cds1"/>
    <property type="gene ID" value="TraesCS2B02G017100"/>
</dbReference>
<dbReference type="OMA" id="HFRQDIG"/>
<evidence type="ECO:0000313" key="3">
    <source>
        <dbReference type="Proteomes" id="UP000019116"/>
    </source>
</evidence>
<dbReference type="Gene3D" id="1.50.10.130">
    <property type="entry name" value="Terpene synthase, N-terminal domain"/>
    <property type="match status" value="1"/>
</dbReference>
<dbReference type="SUPFAM" id="SSF48239">
    <property type="entry name" value="Terpenoid cyclases/Protein prenyltransferases"/>
    <property type="match status" value="1"/>
</dbReference>
<dbReference type="InterPro" id="IPR050148">
    <property type="entry name" value="Terpene_synthase-like"/>
</dbReference>
<dbReference type="InterPro" id="IPR001906">
    <property type="entry name" value="Terpene_synth_N"/>
</dbReference>
<evidence type="ECO:0000259" key="1">
    <source>
        <dbReference type="Pfam" id="PF01397"/>
    </source>
</evidence>
<keyword evidence="3" id="KW-1185">Reference proteome</keyword>
<proteinExistence type="predicted"/>
<protein>
    <recommendedName>
        <fullName evidence="1">Terpene synthase N-terminal domain-containing protein</fullName>
    </recommendedName>
</protein>
<organism evidence="2">
    <name type="scientific">Triticum aestivum</name>
    <name type="common">Wheat</name>
    <dbReference type="NCBI Taxonomy" id="4565"/>
    <lineage>
        <taxon>Eukaryota</taxon>
        <taxon>Viridiplantae</taxon>
        <taxon>Streptophyta</taxon>
        <taxon>Embryophyta</taxon>
        <taxon>Tracheophyta</taxon>
        <taxon>Spermatophyta</taxon>
        <taxon>Magnoliopsida</taxon>
        <taxon>Liliopsida</taxon>
        <taxon>Poales</taxon>
        <taxon>Poaceae</taxon>
        <taxon>BOP clade</taxon>
        <taxon>Pooideae</taxon>
        <taxon>Triticodae</taxon>
        <taxon>Triticeae</taxon>
        <taxon>Triticinae</taxon>
        <taxon>Triticum</taxon>
    </lineage>
</organism>
<dbReference type="PANTHER" id="PTHR31225:SF41">
    <property type="entry name" value="TERPENE SYNTHASE"/>
    <property type="match status" value="1"/>
</dbReference>
<dbReference type="OrthoDB" id="683186at2759"/>
<dbReference type="InterPro" id="IPR036965">
    <property type="entry name" value="Terpene_synth_N_sf"/>
</dbReference>
<feature type="domain" description="Terpene synthase N-terminal" evidence="1">
    <location>
        <begin position="1"/>
        <end position="82"/>
    </location>
</feature>
<dbReference type="Gramene" id="TraesCS2B03G0017700.1">
    <property type="protein sequence ID" value="TraesCS2B03G0017700.1.CDS1"/>
    <property type="gene ID" value="TraesCS2B03G0017700"/>
</dbReference>
<dbReference type="Gramene" id="TraesWEE_scaffold_010562_01G000900.1">
    <property type="protein sequence ID" value="TraesWEE_scaffold_010562_01G000900.1"/>
    <property type="gene ID" value="TraesWEE_scaffold_010562_01G000900"/>
</dbReference>
<dbReference type="AlphaFoldDB" id="A0A3B6BWS0"/>
<reference evidence="2" key="1">
    <citation type="submission" date="2018-08" db="EMBL/GenBank/DDBJ databases">
        <authorList>
            <person name="Rossello M."/>
        </authorList>
    </citation>
    <scope>NUCLEOTIDE SEQUENCE [LARGE SCALE GENOMIC DNA]</scope>
    <source>
        <strain evidence="2">cv. Chinese Spring</strain>
    </source>
</reference>
<dbReference type="PaxDb" id="4565-Traes_2BS_B050B760C.1"/>
<dbReference type="PANTHER" id="PTHR31225">
    <property type="entry name" value="OS04G0344100 PROTEIN-RELATED"/>
    <property type="match status" value="1"/>
</dbReference>
<name>A0A3B6BWS0_WHEAT</name>
<evidence type="ECO:0000313" key="2">
    <source>
        <dbReference type="EnsemblPlants" id="TraesCS2B02G017100.1.cds1"/>
    </source>
</evidence>
<dbReference type="Pfam" id="PF01397">
    <property type="entry name" value="Terpene_synth"/>
    <property type="match status" value="1"/>
</dbReference>
<dbReference type="Gramene" id="TraesRN2B0100002500.1">
    <property type="protein sequence ID" value="TraesRN2B0100002500.1"/>
    <property type="gene ID" value="TraesRN2B0100002500"/>
</dbReference>
<dbReference type="Gramene" id="TraesROB_scaffold_064448_01G000200.1">
    <property type="protein sequence ID" value="TraesROB_scaffold_064448_01G000200.1"/>
    <property type="gene ID" value="TraesROB_scaffold_064448_01G000200"/>
</dbReference>
<dbReference type="GO" id="GO:0016114">
    <property type="term" value="P:terpenoid biosynthetic process"/>
    <property type="evidence" value="ECO:0007669"/>
    <property type="project" value="InterPro"/>
</dbReference>